<organism evidence="1 2">
    <name type="scientific">Lutispora thermophila DSM 19022</name>
    <dbReference type="NCBI Taxonomy" id="1122184"/>
    <lineage>
        <taxon>Bacteria</taxon>
        <taxon>Bacillati</taxon>
        <taxon>Bacillota</taxon>
        <taxon>Clostridia</taxon>
        <taxon>Lutisporales</taxon>
        <taxon>Lutisporaceae</taxon>
        <taxon>Lutispora</taxon>
    </lineage>
</organism>
<evidence type="ECO:0000313" key="1">
    <source>
        <dbReference type="EMBL" id="SHI88773.1"/>
    </source>
</evidence>
<keyword evidence="2" id="KW-1185">Reference proteome</keyword>
<gene>
    <name evidence="1" type="ORF">SAMN02745176_01690</name>
</gene>
<dbReference type="STRING" id="1122184.SAMN02745176_01690"/>
<evidence type="ECO:0000313" key="2">
    <source>
        <dbReference type="Proteomes" id="UP000184442"/>
    </source>
</evidence>
<dbReference type="RefSeq" id="WP_073025777.1">
    <property type="nucleotide sequence ID" value="NZ_FQZS01000010.1"/>
</dbReference>
<proteinExistence type="predicted"/>
<sequence length="61" mass="6834">MLELLTKEVKTYEQITMCFPDCDPVFVGCSPVEQMQECDPTPCGPDYGSDCMPDCDPSDDY</sequence>
<dbReference type="AlphaFoldDB" id="A0A1M6ETM7"/>
<reference evidence="1 2" key="1">
    <citation type="submission" date="2016-11" db="EMBL/GenBank/DDBJ databases">
        <authorList>
            <person name="Jaros S."/>
            <person name="Januszkiewicz K."/>
            <person name="Wedrychowicz H."/>
        </authorList>
    </citation>
    <scope>NUCLEOTIDE SEQUENCE [LARGE SCALE GENOMIC DNA]</scope>
    <source>
        <strain evidence="1 2">DSM 19022</strain>
    </source>
</reference>
<accession>A0A1M6ETM7</accession>
<name>A0A1M6ETM7_9FIRM</name>
<dbReference type="EMBL" id="FQZS01000010">
    <property type="protein sequence ID" value="SHI88773.1"/>
    <property type="molecule type" value="Genomic_DNA"/>
</dbReference>
<dbReference type="Proteomes" id="UP000184442">
    <property type="component" value="Unassembled WGS sequence"/>
</dbReference>
<protein>
    <submittedName>
        <fullName evidence="1">Uncharacterized protein</fullName>
    </submittedName>
</protein>